<gene>
    <name evidence="2" type="ORF">LTRI10_LOCUS50305</name>
</gene>
<evidence type="ECO:0000313" key="2">
    <source>
        <dbReference type="EMBL" id="CAL1410920.1"/>
    </source>
</evidence>
<name>A0AAV2GNI9_9ROSI</name>
<evidence type="ECO:0000313" key="3">
    <source>
        <dbReference type="Proteomes" id="UP001497516"/>
    </source>
</evidence>
<dbReference type="EMBL" id="OZ034822">
    <property type="protein sequence ID" value="CAL1410920.1"/>
    <property type="molecule type" value="Genomic_DNA"/>
</dbReference>
<protein>
    <submittedName>
        <fullName evidence="2">Uncharacterized protein</fullName>
    </submittedName>
</protein>
<feature type="region of interest" description="Disordered" evidence="1">
    <location>
        <begin position="1"/>
        <end position="44"/>
    </location>
</feature>
<reference evidence="2 3" key="1">
    <citation type="submission" date="2024-04" db="EMBL/GenBank/DDBJ databases">
        <authorList>
            <person name="Fracassetti M."/>
        </authorList>
    </citation>
    <scope>NUCLEOTIDE SEQUENCE [LARGE SCALE GENOMIC DNA]</scope>
</reference>
<feature type="compositionally biased region" description="Polar residues" evidence="1">
    <location>
        <begin position="15"/>
        <end position="28"/>
    </location>
</feature>
<sequence>MALLGRRREAKRARNPTTRPSPSFTPAVQQPLEVPSSAARSRSSERVDLLSLAATYLRSPSLCLVPSAVLLLPSLEINRPCLPLLLRLAPFVSTLPQQ</sequence>
<organism evidence="2 3">
    <name type="scientific">Linum trigynum</name>
    <dbReference type="NCBI Taxonomy" id="586398"/>
    <lineage>
        <taxon>Eukaryota</taxon>
        <taxon>Viridiplantae</taxon>
        <taxon>Streptophyta</taxon>
        <taxon>Embryophyta</taxon>
        <taxon>Tracheophyta</taxon>
        <taxon>Spermatophyta</taxon>
        <taxon>Magnoliopsida</taxon>
        <taxon>eudicotyledons</taxon>
        <taxon>Gunneridae</taxon>
        <taxon>Pentapetalae</taxon>
        <taxon>rosids</taxon>
        <taxon>fabids</taxon>
        <taxon>Malpighiales</taxon>
        <taxon>Linaceae</taxon>
        <taxon>Linum</taxon>
    </lineage>
</organism>
<keyword evidence="3" id="KW-1185">Reference proteome</keyword>
<dbReference type="AlphaFoldDB" id="A0AAV2GNI9"/>
<dbReference type="Proteomes" id="UP001497516">
    <property type="component" value="Chromosome 9"/>
</dbReference>
<proteinExistence type="predicted"/>
<evidence type="ECO:0000256" key="1">
    <source>
        <dbReference type="SAM" id="MobiDB-lite"/>
    </source>
</evidence>
<accession>A0AAV2GNI9</accession>